<sequence>MRRTFLASSLVAFVLALSGVQAQTPPPTPIKSFAEVAGKWDGVGSSGTKVNFEISDKGVFAVSSPLGQNKGTATLENGLLVVPLISNQGYMRLSMSGGALEGTTMYQTRAGTIKFTRAK</sequence>
<gene>
    <name evidence="2" type="ORF">RSO01_82160</name>
</gene>
<dbReference type="AlphaFoldDB" id="A0A512NQ24"/>
<evidence type="ECO:0000313" key="3">
    <source>
        <dbReference type="Proteomes" id="UP000321058"/>
    </source>
</evidence>
<organism evidence="2 3">
    <name type="scientific">Reyranella soli</name>
    <dbReference type="NCBI Taxonomy" id="1230389"/>
    <lineage>
        <taxon>Bacteria</taxon>
        <taxon>Pseudomonadati</taxon>
        <taxon>Pseudomonadota</taxon>
        <taxon>Alphaproteobacteria</taxon>
        <taxon>Hyphomicrobiales</taxon>
        <taxon>Reyranellaceae</taxon>
        <taxon>Reyranella</taxon>
    </lineage>
</organism>
<feature type="chain" id="PRO_5022063682" description="TIGR03067 domain-containing protein" evidence="1">
    <location>
        <begin position="23"/>
        <end position="119"/>
    </location>
</feature>
<reference evidence="2 3" key="1">
    <citation type="submission" date="2019-07" db="EMBL/GenBank/DDBJ databases">
        <title>Whole genome shotgun sequence of Reyranella soli NBRC 108950.</title>
        <authorList>
            <person name="Hosoyama A."/>
            <person name="Uohara A."/>
            <person name="Ohji S."/>
            <person name="Ichikawa N."/>
        </authorList>
    </citation>
    <scope>NUCLEOTIDE SEQUENCE [LARGE SCALE GENOMIC DNA]</scope>
    <source>
        <strain evidence="2 3">NBRC 108950</strain>
    </source>
</reference>
<name>A0A512NQ24_9HYPH</name>
<dbReference type="EMBL" id="BKAJ01000198">
    <property type="protein sequence ID" value="GEP61050.1"/>
    <property type="molecule type" value="Genomic_DNA"/>
</dbReference>
<proteinExistence type="predicted"/>
<keyword evidence="3" id="KW-1185">Reference proteome</keyword>
<dbReference type="Proteomes" id="UP000321058">
    <property type="component" value="Unassembled WGS sequence"/>
</dbReference>
<evidence type="ECO:0008006" key="4">
    <source>
        <dbReference type="Google" id="ProtNLM"/>
    </source>
</evidence>
<accession>A0A512NQ24</accession>
<feature type="signal peptide" evidence="1">
    <location>
        <begin position="1"/>
        <end position="22"/>
    </location>
</feature>
<keyword evidence="1" id="KW-0732">Signal</keyword>
<comment type="caution">
    <text evidence="2">The sequence shown here is derived from an EMBL/GenBank/DDBJ whole genome shotgun (WGS) entry which is preliminary data.</text>
</comment>
<evidence type="ECO:0000313" key="2">
    <source>
        <dbReference type="EMBL" id="GEP61050.1"/>
    </source>
</evidence>
<protein>
    <recommendedName>
        <fullName evidence="4">TIGR03067 domain-containing protein</fullName>
    </recommendedName>
</protein>
<evidence type="ECO:0000256" key="1">
    <source>
        <dbReference type="SAM" id="SignalP"/>
    </source>
</evidence>